<dbReference type="GO" id="GO:0016887">
    <property type="term" value="F:ATP hydrolysis activity"/>
    <property type="evidence" value="ECO:0007669"/>
    <property type="project" value="InterPro"/>
</dbReference>
<dbReference type="EMBL" id="JACHMB010000001">
    <property type="protein sequence ID" value="MBB5778977.1"/>
    <property type="molecule type" value="Genomic_DNA"/>
</dbReference>
<evidence type="ECO:0000259" key="1">
    <source>
        <dbReference type="Pfam" id="PF13401"/>
    </source>
</evidence>
<organism evidence="3 4">
    <name type="scientific">Nonomuraea jabiensis</name>
    <dbReference type="NCBI Taxonomy" id="882448"/>
    <lineage>
        <taxon>Bacteria</taxon>
        <taxon>Bacillati</taxon>
        <taxon>Actinomycetota</taxon>
        <taxon>Actinomycetes</taxon>
        <taxon>Streptosporangiales</taxon>
        <taxon>Streptosporangiaceae</taxon>
        <taxon>Nonomuraea</taxon>
    </lineage>
</organism>
<dbReference type="EC" id="2.7.11.1" evidence="3"/>
<dbReference type="PANTHER" id="PTHR47691:SF3">
    <property type="entry name" value="HTH-TYPE TRANSCRIPTIONAL REGULATOR RV0890C-RELATED"/>
    <property type="match status" value="1"/>
</dbReference>
<dbReference type="InterPro" id="IPR027417">
    <property type="entry name" value="P-loop_NTPase"/>
</dbReference>
<feature type="domain" description="Winged helix-turn-helix" evidence="2">
    <location>
        <begin position="287"/>
        <end position="361"/>
    </location>
</feature>
<dbReference type="SUPFAM" id="SSF48452">
    <property type="entry name" value="TPR-like"/>
    <property type="match status" value="1"/>
</dbReference>
<feature type="domain" description="ORC1/DEAH AAA+ ATPase" evidence="1">
    <location>
        <begin position="48"/>
        <end position="144"/>
    </location>
</feature>
<dbReference type="Pfam" id="PF13401">
    <property type="entry name" value="AAA_22"/>
    <property type="match status" value="1"/>
</dbReference>
<comment type="caution">
    <text evidence="3">The sequence shown here is derived from an EMBL/GenBank/DDBJ whole genome shotgun (WGS) entry which is preliminary data.</text>
</comment>
<evidence type="ECO:0000259" key="2">
    <source>
        <dbReference type="Pfam" id="PF25872"/>
    </source>
</evidence>
<dbReference type="PANTHER" id="PTHR47691">
    <property type="entry name" value="REGULATOR-RELATED"/>
    <property type="match status" value="1"/>
</dbReference>
<dbReference type="Proteomes" id="UP000579153">
    <property type="component" value="Unassembled WGS sequence"/>
</dbReference>
<keyword evidence="3" id="KW-0808">Transferase</keyword>
<keyword evidence="3" id="KW-0723">Serine/threonine-protein kinase</keyword>
<keyword evidence="3" id="KW-0418">Kinase</keyword>
<proteinExistence type="predicted"/>
<dbReference type="GO" id="GO:0004674">
    <property type="term" value="F:protein serine/threonine kinase activity"/>
    <property type="evidence" value="ECO:0007669"/>
    <property type="project" value="UniProtKB-KW"/>
</dbReference>
<gene>
    <name evidence="3" type="ORF">HD596_005733</name>
</gene>
<reference evidence="3 4" key="1">
    <citation type="submission" date="2020-08" db="EMBL/GenBank/DDBJ databases">
        <title>Sequencing the genomes of 1000 actinobacteria strains.</title>
        <authorList>
            <person name="Klenk H.-P."/>
        </authorList>
    </citation>
    <scope>NUCLEOTIDE SEQUENCE [LARGE SCALE GENOMIC DNA]</scope>
    <source>
        <strain evidence="3 4">DSM 45507</strain>
    </source>
</reference>
<dbReference type="SUPFAM" id="SSF52540">
    <property type="entry name" value="P-loop containing nucleoside triphosphate hydrolases"/>
    <property type="match status" value="1"/>
</dbReference>
<dbReference type="InterPro" id="IPR049945">
    <property type="entry name" value="AAA_22"/>
</dbReference>
<dbReference type="AlphaFoldDB" id="A0A7W9LCN9"/>
<evidence type="ECO:0000313" key="4">
    <source>
        <dbReference type="Proteomes" id="UP000579153"/>
    </source>
</evidence>
<dbReference type="Gene3D" id="3.40.50.300">
    <property type="entry name" value="P-loop containing nucleotide triphosphate hydrolases"/>
    <property type="match status" value="1"/>
</dbReference>
<evidence type="ECO:0000313" key="3">
    <source>
        <dbReference type="EMBL" id="MBB5778977.1"/>
    </source>
</evidence>
<accession>A0A7W9LCN9</accession>
<dbReference type="InterPro" id="IPR058852">
    <property type="entry name" value="HTH_77"/>
</dbReference>
<keyword evidence="4" id="KW-1185">Reference proteome</keyword>
<dbReference type="Gene3D" id="1.25.40.10">
    <property type="entry name" value="Tetratricopeptide repeat domain"/>
    <property type="match status" value="1"/>
</dbReference>
<protein>
    <submittedName>
        <fullName evidence="3">Non-specific serine/threonine protein kinase</fullName>
        <ecNumber evidence="3">2.7.11.1</ecNumber>
    </submittedName>
</protein>
<dbReference type="Pfam" id="PF25872">
    <property type="entry name" value="HTH_77"/>
    <property type="match status" value="1"/>
</dbReference>
<name>A0A7W9LCN9_9ACTN</name>
<sequence length="705" mass="77197">MIVTVKDTIWSAPDAEEPAADRRQPDAPGFVGRRHEIAQVRRLLAKTRLLTLTGVGGVGKTRLARRASDLLLRRYRDGVRLVELATIDDENLLAPAVAASLGIHDRTPDLVAQLIEHLADKQLLLVLDNCEHLLGACARLAQQLLHGTSRLQILATSRQSLGVYGERVLPVPSLPIPRPGDGTRDIARRDAVRLFTERAATIRPGFHVDAANARAVARLARRLDGIPLAIELAAVRLRTTSVEDLVNELDERLEAVALPAGEVGPGTLARHQTLRATMEWSFGLCSPGERRLWERLSMFPGGVDVETAEAVCPGQGLAREDVLDLMMGLVDKSILVVAEAYGAGSRHRMLETIRAYGREQLPAADAEALRERYIDHYRRLVERVRVDRLEPDQTDRLRMLKPELPNVRVALDLCLGRPGDAPAGLEIASELWSTWLVTGALSEGRYWLKRGLALVSGASVARAMGLWADGLLAHYQGDAAAADALGCLALARQLRDERALAFAVQLAGVAALSGGDVEGGLALLEEARTRHWARGDVHAVAVTLYLAALFGATMRPDRAAGYGEELVTLCESRNATLFRAYALYALGMARWEQGDWRQTEARMREVAAFWSGTEDRWGLTQCLEALAWTAGVRGRYERAARLLGAAHLLWEAAASSPTRLPYQVRSHQECAERARRELGAQAFTAAFRDGTRLGLSRAVAYALEE</sequence>
<dbReference type="PRINTS" id="PR00364">
    <property type="entry name" value="DISEASERSIST"/>
</dbReference>
<dbReference type="InterPro" id="IPR011990">
    <property type="entry name" value="TPR-like_helical_dom_sf"/>
</dbReference>